<keyword evidence="2" id="KW-0472">Membrane</keyword>
<dbReference type="EMBL" id="FMIQ01000003">
    <property type="protein sequence ID" value="SCM50671.1"/>
    <property type="molecule type" value="Genomic_DNA"/>
</dbReference>
<gene>
    <name evidence="3" type="ORF">BN1044_00119</name>
</gene>
<keyword evidence="2" id="KW-1133">Transmembrane helix</keyword>
<feature type="compositionally biased region" description="Polar residues" evidence="1">
    <location>
        <begin position="228"/>
        <end position="238"/>
    </location>
</feature>
<evidence type="ECO:0000256" key="1">
    <source>
        <dbReference type="SAM" id="MobiDB-lite"/>
    </source>
</evidence>
<evidence type="ECO:0000313" key="4">
    <source>
        <dbReference type="Proteomes" id="UP000094844"/>
    </source>
</evidence>
<evidence type="ECO:0000256" key="2">
    <source>
        <dbReference type="SAM" id="Phobius"/>
    </source>
</evidence>
<proteinExistence type="predicted"/>
<dbReference type="AlphaFoldDB" id="A0A1C6YUX5"/>
<reference evidence="3 4" key="1">
    <citation type="submission" date="2016-09" db="EMBL/GenBank/DDBJ databases">
        <authorList>
            <person name="Capua I."/>
            <person name="De Benedictis P."/>
            <person name="Joannis T."/>
            <person name="Lombin L.H."/>
            <person name="Cattoli G."/>
        </authorList>
    </citation>
    <scope>NUCLEOTIDE SEQUENCE [LARGE SCALE GENOMIC DNA]</scope>
    <source>
        <strain evidence="3 4">GB001</strain>
    </source>
</reference>
<dbReference type="Proteomes" id="UP000094844">
    <property type="component" value="Unassembled WGS sequence"/>
</dbReference>
<keyword evidence="2" id="KW-0812">Transmembrane</keyword>
<feature type="transmembrane region" description="Helical" evidence="2">
    <location>
        <begin position="91"/>
        <end position="116"/>
    </location>
</feature>
<dbReference type="OrthoDB" id="6636483at2"/>
<sequence>MSHLISAVPPFANTDGNSHASDVSVRASMIPTLMPPGSERTAPENILSDATQLKRKAYTGYFIQHLVRFAMSATSFGLAIAASVLSGGAGIPIAVVAGTAMIIAAGDACCALYNLIQVRNDREPLQTSNDCIVLLVKKLMQSGCSRSERSAEVIGDVASFVIRAGVALSSVLFPQFLPAAHLSGSTAETLGNISVGITGSLTVIGGLLDIHTAHIERRQKDAVAAPTSEETQTQTDDSALSDEMIQTMVNQLVDCYQRYRAQHNEFQASPA</sequence>
<evidence type="ECO:0000313" key="3">
    <source>
        <dbReference type="EMBL" id="SCM50671.1"/>
    </source>
</evidence>
<name>A0A1C6YUX5_HAFAL</name>
<accession>A0A1C6YUX5</accession>
<feature type="region of interest" description="Disordered" evidence="1">
    <location>
        <begin position="220"/>
        <end position="240"/>
    </location>
</feature>
<dbReference type="RefSeq" id="WP_072307106.1">
    <property type="nucleotide sequence ID" value="NZ_FMIQ01000003.1"/>
</dbReference>
<organism evidence="3 4">
    <name type="scientific">Hafnia alvei</name>
    <dbReference type="NCBI Taxonomy" id="569"/>
    <lineage>
        <taxon>Bacteria</taxon>
        <taxon>Pseudomonadati</taxon>
        <taxon>Pseudomonadota</taxon>
        <taxon>Gammaproteobacteria</taxon>
        <taxon>Enterobacterales</taxon>
        <taxon>Hafniaceae</taxon>
        <taxon>Hafnia</taxon>
    </lineage>
</organism>
<protein>
    <submittedName>
        <fullName evidence="3">Secreted effector protein SseF</fullName>
    </submittedName>
</protein>
<feature type="transmembrane region" description="Helical" evidence="2">
    <location>
        <begin position="66"/>
        <end position="85"/>
    </location>
</feature>